<dbReference type="PATRIC" id="fig|1242965.3.peg.1770"/>
<dbReference type="EMBL" id="ANNJ01000020">
    <property type="protein sequence ID" value="ERJ31045.1"/>
    <property type="molecule type" value="Genomic_DNA"/>
</dbReference>
<feature type="domain" description="Histone deacetylase" evidence="1">
    <location>
        <begin position="209"/>
        <end position="401"/>
    </location>
</feature>
<dbReference type="AlphaFoldDB" id="U2FL18"/>
<gene>
    <name evidence="2" type="ORF">UNSW2_1007</name>
</gene>
<evidence type="ECO:0000313" key="3">
    <source>
        <dbReference type="Proteomes" id="UP000016625"/>
    </source>
</evidence>
<dbReference type="InterPro" id="IPR037138">
    <property type="entry name" value="His_deacetylse_dom_sf"/>
</dbReference>
<dbReference type="InterPro" id="IPR023801">
    <property type="entry name" value="His_deacetylse_dom"/>
</dbReference>
<dbReference type="SUPFAM" id="SSF52768">
    <property type="entry name" value="Arginase/deacetylase"/>
    <property type="match status" value="1"/>
</dbReference>
<dbReference type="Proteomes" id="UP000016625">
    <property type="component" value="Unassembled WGS sequence"/>
</dbReference>
<evidence type="ECO:0000313" key="2">
    <source>
        <dbReference type="EMBL" id="ERJ31045.1"/>
    </source>
</evidence>
<accession>U2FL18</accession>
<dbReference type="InterPro" id="IPR023696">
    <property type="entry name" value="Ureohydrolase_dom_sf"/>
</dbReference>
<organism evidence="2 3">
    <name type="scientific">Campylobacter concisus UNSW2</name>
    <dbReference type="NCBI Taxonomy" id="1242965"/>
    <lineage>
        <taxon>Bacteria</taxon>
        <taxon>Pseudomonadati</taxon>
        <taxon>Campylobacterota</taxon>
        <taxon>Epsilonproteobacteria</taxon>
        <taxon>Campylobacterales</taxon>
        <taxon>Campylobacteraceae</taxon>
        <taxon>Campylobacter</taxon>
    </lineage>
</organism>
<name>U2FL18_9BACT</name>
<dbReference type="Gene3D" id="3.40.800.20">
    <property type="entry name" value="Histone deacetylase domain"/>
    <property type="match status" value="1"/>
</dbReference>
<reference evidence="2 3" key="1">
    <citation type="journal article" date="2013" name="BMC Genomics">
        <title>Comparative genomics of Campylobacter concisus isolates reveals genetic diversity and provides insights into disease association.</title>
        <authorList>
            <person name="Deshpande N.P."/>
            <person name="Kaakoush N.O."/>
            <person name="Wilkins M.R."/>
            <person name="Mitchell H.M."/>
        </authorList>
    </citation>
    <scope>NUCLEOTIDE SEQUENCE [LARGE SCALE GENOMIC DNA]</scope>
    <source>
        <strain evidence="2 3">UNSW2</strain>
    </source>
</reference>
<protein>
    <submittedName>
        <fullName evidence="2">Hda2</fullName>
    </submittedName>
</protein>
<evidence type="ECO:0000259" key="1">
    <source>
        <dbReference type="Pfam" id="PF00850"/>
    </source>
</evidence>
<comment type="caution">
    <text evidence="2">The sequence shown here is derived from an EMBL/GenBank/DDBJ whole genome shotgun (WGS) entry which is preliminary data.</text>
</comment>
<dbReference type="RefSeq" id="WP_021093372.1">
    <property type="nucleotide sequence ID" value="NZ_ANNJ01000020.1"/>
</dbReference>
<sequence>MVCTKEEKELLVAFDQKLLEIQREMTAEYLRLKKLFKAYLDHDKDMIDIVCEVSFYMKDYEEEILSVELHDFYFEDDDDLSGIELCYDGRPHGFDCSIILSKMSSTSITIEEILSIDDICWHFEPQLYYKKEKISASLNEKLIWMPIVSSDDYNIYLPKGVREASTLKDFDNMYIRNSFLTSWFDFEYKILPKSYKNFITRFRQTPTQSFIELDSFHSNDYLSRLYKDYEFVEQITGLIISKYVPLDMIARSVLDAYKAMCEGTLHACKLALELGFAINARGGFGYSTKNSGAVRAPYNDIALSVIKLHKDRPDLKILYVNFGSKKSEGVFELAQDDKSLWVYEIYTRGYEVAKDICLTLDNVYCDSVLPNTTKEQYLQNIKDGLSKAISNIKPDLIIYSSDVTMTSGFFKVDANLLNERDAVVTTLARDSKTPLCVCISSDPFQDTRHKEMVPFYKRLIKDMLCVITQKRNEK</sequence>
<proteinExistence type="predicted"/>
<dbReference type="Pfam" id="PF00850">
    <property type="entry name" value="Hist_deacetyl"/>
    <property type="match status" value="1"/>
</dbReference>